<keyword evidence="6" id="KW-0446">Lipid-binding</keyword>
<evidence type="ECO:0000313" key="13">
    <source>
        <dbReference type="EMBL" id="CDH57076.1"/>
    </source>
</evidence>
<evidence type="ECO:0000256" key="9">
    <source>
        <dbReference type="ARBA" id="ARBA00041273"/>
    </source>
</evidence>
<dbReference type="GO" id="GO:0032456">
    <property type="term" value="P:endocytic recycling"/>
    <property type="evidence" value="ECO:0007669"/>
    <property type="project" value="TreeGrafter"/>
</dbReference>
<dbReference type="InterPro" id="IPR015404">
    <property type="entry name" value="Vps5_C"/>
</dbReference>
<dbReference type="PROSITE" id="PS50195">
    <property type="entry name" value="PX"/>
    <property type="match status" value="1"/>
</dbReference>
<dbReference type="GO" id="GO:0034727">
    <property type="term" value="P:piecemeal microautophagy of the nucleus"/>
    <property type="evidence" value="ECO:0007669"/>
    <property type="project" value="TreeGrafter"/>
</dbReference>
<dbReference type="SUPFAM" id="SSF103657">
    <property type="entry name" value="BAR/IMD domain-like"/>
    <property type="match status" value="1"/>
</dbReference>
<dbReference type="Pfam" id="PF00787">
    <property type="entry name" value="PX"/>
    <property type="match status" value="1"/>
</dbReference>
<sequence length="515" mass="58901">MNDDYENVEWNVHATTDVYTPLAEAQDPLTALSNSYDAKTFTQESSPLSANHYYSPPPPPSTTTPVMPTNGSAESLHDDTNSPRSYSIPTPPQNNVDENPPYHAKKMTIQVTDPQKHSEGPQGAYISYLVTTMTTVETFASSHPRPVRRRFQDFVWLHNALTLEFPACIVPPLPEKHRLEYIKGDRFGSDFVERRRVGLQWFLDRIARHPELQQSQCCRVFLESGDFRNDKHMQHVPPTTSVFESLSDTLLNAFTKIKKPDERFVEMKDTIDKLEDNLNTVERLYSRISKRQTDLQQDYHSFGMSIQGLAGLETGISQQLHGFSEAVLNYVKAMSEMSHKEDLLFLNDIHELLAYCNSAKAVLRARDQKQVDFEELSAFLHRTIQERERTLHPGRHINGGLNISEIVTDKLNEVRGVNMQVSRREKLARLDRKVKELETEVSHSNDVSNAFSNQVLKEYEVFQRAKTDELKEGLKAYADSHVTFYEKGVSIWESVLPILESIQVDEESESNKPST</sequence>
<evidence type="ECO:0000256" key="7">
    <source>
        <dbReference type="ARBA" id="ARBA00023136"/>
    </source>
</evidence>
<dbReference type="GO" id="GO:0015031">
    <property type="term" value="P:protein transport"/>
    <property type="evidence" value="ECO:0007669"/>
    <property type="project" value="TreeGrafter"/>
</dbReference>
<comment type="caution">
    <text evidence="13">The sequence shown here is derived from an EMBL/GenBank/DDBJ whole genome shotgun (WGS) entry which is preliminary data.</text>
</comment>
<dbReference type="GO" id="GO:0000407">
    <property type="term" value="C:phagophore assembly site"/>
    <property type="evidence" value="ECO:0007669"/>
    <property type="project" value="TreeGrafter"/>
</dbReference>
<dbReference type="GO" id="GO:0000422">
    <property type="term" value="P:autophagy of mitochondrion"/>
    <property type="evidence" value="ECO:0007669"/>
    <property type="project" value="TreeGrafter"/>
</dbReference>
<evidence type="ECO:0000256" key="5">
    <source>
        <dbReference type="ARBA" id="ARBA00022490"/>
    </source>
</evidence>
<keyword evidence="5" id="KW-0963">Cytoplasm</keyword>
<dbReference type="Proteomes" id="UP000027586">
    <property type="component" value="Unassembled WGS sequence"/>
</dbReference>
<evidence type="ECO:0000256" key="11">
    <source>
        <dbReference type="SAM" id="MobiDB-lite"/>
    </source>
</evidence>
<dbReference type="AlphaFoldDB" id="A0A068S766"/>
<keyword evidence="4" id="KW-0813">Transport</keyword>
<evidence type="ECO:0000313" key="14">
    <source>
        <dbReference type="Proteomes" id="UP000027586"/>
    </source>
</evidence>
<dbReference type="GO" id="GO:0035091">
    <property type="term" value="F:phosphatidylinositol binding"/>
    <property type="evidence" value="ECO:0007669"/>
    <property type="project" value="InterPro"/>
</dbReference>
<dbReference type="SUPFAM" id="SSF64268">
    <property type="entry name" value="PX domain"/>
    <property type="match status" value="1"/>
</dbReference>
<dbReference type="PANTHER" id="PTHR45949">
    <property type="entry name" value="SORTING NEXIN-4"/>
    <property type="match status" value="1"/>
</dbReference>
<gene>
    <name evidence="13" type="ORF">LCOR_08063.1</name>
</gene>
<dbReference type="OrthoDB" id="205639at2759"/>
<feature type="domain" description="PX" evidence="12">
    <location>
        <begin position="106"/>
        <end position="229"/>
    </location>
</feature>
<dbReference type="Gene3D" id="1.20.1270.60">
    <property type="entry name" value="Arfaptin homology (AH) domain/BAR domain"/>
    <property type="match status" value="1"/>
</dbReference>
<protein>
    <recommendedName>
        <fullName evidence="8">Sorting nexin-4</fullName>
    </recommendedName>
    <alternativeName>
        <fullName evidence="9">Autophagy-related protein 24</fullName>
    </alternativeName>
</protein>
<evidence type="ECO:0000256" key="6">
    <source>
        <dbReference type="ARBA" id="ARBA00023121"/>
    </source>
</evidence>
<keyword evidence="7" id="KW-0472">Membrane</keyword>
<reference evidence="13" key="1">
    <citation type="submission" date="2013-08" db="EMBL/GenBank/DDBJ databases">
        <title>Gene expansion shapes genome architecture in the human pathogen Lichtheimia corymbifera: an evolutionary genomics analysis in the ancient terrestrial Mucorales (Mucoromycotina).</title>
        <authorList>
            <person name="Schwartze V.U."/>
            <person name="Winter S."/>
            <person name="Shelest E."/>
            <person name="Marcet-Houben M."/>
            <person name="Horn F."/>
            <person name="Wehner S."/>
            <person name="Hoffmann K."/>
            <person name="Riege K."/>
            <person name="Sammeth M."/>
            <person name="Nowrousian M."/>
            <person name="Valiante V."/>
            <person name="Linde J."/>
            <person name="Jacobsen I.D."/>
            <person name="Marz M."/>
            <person name="Brakhage A.A."/>
            <person name="Gabaldon T."/>
            <person name="Bocker S."/>
            <person name="Voigt K."/>
        </authorList>
    </citation>
    <scope>NUCLEOTIDE SEQUENCE [LARGE SCALE GENOMIC DNA]</scope>
    <source>
        <strain evidence="13">FSU 9682</strain>
    </source>
</reference>
<comment type="similarity">
    <text evidence="3">Belongs to the sorting nexin family.</text>
</comment>
<dbReference type="GO" id="GO:0061709">
    <property type="term" value="P:reticulophagy"/>
    <property type="evidence" value="ECO:0007669"/>
    <property type="project" value="TreeGrafter"/>
</dbReference>
<dbReference type="SMART" id="SM00312">
    <property type="entry name" value="PX"/>
    <property type="match status" value="1"/>
</dbReference>
<dbReference type="GO" id="GO:0005769">
    <property type="term" value="C:early endosome"/>
    <property type="evidence" value="ECO:0007669"/>
    <property type="project" value="TreeGrafter"/>
</dbReference>
<comment type="subcellular location">
    <subcellularLocation>
        <location evidence="2">Cytoplasm</location>
    </subcellularLocation>
    <subcellularLocation>
        <location evidence="1">Endomembrane system</location>
        <topology evidence="1">Peripheral membrane protein</topology>
    </subcellularLocation>
</comment>
<keyword evidence="14" id="KW-1185">Reference proteome</keyword>
<dbReference type="InterPro" id="IPR036871">
    <property type="entry name" value="PX_dom_sf"/>
</dbReference>
<dbReference type="VEuPathDB" id="FungiDB:LCOR_08063.1"/>
<proteinExistence type="inferred from homology"/>
<keyword evidence="10" id="KW-0175">Coiled coil</keyword>
<feature type="coiled-coil region" evidence="10">
    <location>
        <begin position="420"/>
        <end position="447"/>
    </location>
</feature>
<evidence type="ECO:0000256" key="1">
    <source>
        <dbReference type="ARBA" id="ARBA00004184"/>
    </source>
</evidence>
<evidence type="ECO:0000259" key="12">
    <source>
        <dbReference type="PROSITE" id="PS50195"/>
    </source>
</evidence>
<evidence type="ECO:0000256" key="8">
    <source>
        <dbReference type="ARBA" id="ARBA00040748"/>
    </source>
</evidence>
<evidence type="ECO:0000256" key="2">
    <source>
        <dbReference type="ARBA" id="ARBA00004496"/>
    </source>
</evidence>
<dbReference type="Pfam" id="PF09325">
    <property type="entry name" value="Vps5"/>
    <property type="match status" value="1"/>
</dbReference>
<name>A0A068S766_9FUNG</name>
<dbReference type="InterPro" id="IPR027267">
    <property type="entry name" value="AH/BAR_dom_sf"/>
</dbReference>
<organism evidence="13 14">
    <name type="scientific">Lichtheimia corymbifera JMRC:FSU:9682</name>
    <dbReference type="NCBI Taxonomy" id="1263082"/>
    <lineage>
        <taxon>Eukaryota</taxon>
        <taxon>Fungi</taxon>
        <taxon>Fungi incertae sedis</taxon>
        <taxon>Mucoromycota</taxon>
        <taxon>Mucoromycotina</taxon>
        <taxon>Mucoromycetes</taxon>
        <taxon>Mucorales</taxon>
        <taxon>Lichtheimiaceae</taxon>
        <taxon>Lichtheimia</taxon>
    </lineage>
</organism>
<dbReference type="STRING" id="1263082.A0A068S766"/>
<feature type="region of interest" description="Disordered" evidence="11">
    <location>
        <begin position="42"/>
        <end position="100"/>
    </location>
</feature>
<evidence type="ECO:0000256" key="3">
    <source>
        <dbReference type="ARBA" id="ARBA00010883"/>
    </source>
</evidence>
<feature type="coiled-coil region" evidence="10">
    <location>
        <begin position="264"/>
        <end position="291"/>
    </location>
</feature>
<dbReference type="PANTHER" id="PTHR45949:SF2">
    <property type="entry name" value="SORTING NEXIN-4"/>
    <property type="match status" value="1"/>
</dbReference>
<accession>A0A068S766</accession>
<dbReference type="EMBL" id="CBTN010000043">
    <property type="protein sequence ID" value="CDH57076.1"/>
    <property type="molecule type" value="Genomic_DNA"/>
</dbReference>
<dbReference type="Gene3D" id="3.30.1520.10">
    <property type="entry name" value="Phox-like domain"/>
    <property type="match status" value="1"/>
</dbReference>
<dbReference type="InterPro" id="IPR001683">
    <property type="entry name" value="PX_dom"/>
</dbReference>
<feature type="compositionally biased region" description="Polar residues" evidence="11">
    <location>
        <begin position="82"/>
        <end position="97"/>
    </location>
</feature>
<evidence type="ECO:0000256" key="4">
    <source>
        <dbReference type="ARBA" id="ARBA00022448"/>
    </source>
</evidence>
<evidence type="ECO:0000256" key="10">
    <source>
        <dbReference type="SAM" id="Coils"/>
    </source>
</evidence>